<dbReference type="RefSeq" id="WP_200247440.1">
    <property type="nucleotide sequence ID" value="NZ_JAENHK010000010.1"/>
</dbReference>
<dbReference type="PANTHER" id="PTHR15337:SF11">
    <property type="entry name" value="THIOREDOXIN DOMAIN-CONTAINING PROTEIN"/>
    <property type="match status" value="1"/>
</dbReference>
<dbReference type="PROSITE" id="PS51352">
    <property type="entry name" value="THIOREDOXIN_2"/>
    <property type="match status" value="1"/>
</dbReference>
<feature type="chain" id="PRO_5046935779" evidence="2">
    <location>
        <begin position="27"/>
        <end position="155"/>
    </location>
</feature>
<comment type="caution">
    <text evidence="4">The sequence shown here is derived from an EMBL/GenBank/DDBJ whole genome shotgun (WGS) entry which is preliminary data.</text>
</comment>
<dbReference type="Pfam" id="PF13899">
    <property type="entry name" value="Thioredoxin_7"/>
    <property type="match status" value="1"/>
</dbReference>
<dbReference type="InterPro" id="IPR036249">
    <property type="entry name" value="Thioredoxin-like_sf"/>
</dbReference>
<accession>A0ABS1FY17</accession>
<evidence type="ECO:0000256" key="1">
    <source>
        <dbReference type="ARBA" id="ARBA00022729"/>
    </source>
</evidence>
<dbReference type="InterPro" id="IPR013766">
    <property type="entry name" value="Thioredoxin_domain"/>
</dbReference>
<dbReference type="InterPro" id="IPR051099">
    <property type="entry name" value="AGR/TXD"/>
</dbReference>
<feature type="domain" description="Thioredoxin" evidence="3">
    <location>
        <begin position="20"/>
        <end position="155"/>
    </location>
</feature>
<evidence type="ECO:0000313" key="4">
    <source>
        <dbReference type="EMBL" id="MBK1897331.1"/>
    </source>
</evidence>
<gene>
    <name evidence="4" type="ORF">JHL15_16320</name>
</gene>
<dbReference type="EMBL" id="JAENHK010000010">
    <property type="protein sequence ID" value="MBK1897331.1"/>
    <property type="molecule type" value="Genomic_DNA"/>
</dbReference>
<evidence type="ECO:0000256" key="2">
    <source>
        <dbReference type="SAM" id="SignalP"/>
    </source>
</evidence>
<dbReference type="Proteomes" id="UP000628669">
    <property type="component" value="Unassembled WGS sequence"/>
</dbReference>
<dbReference type="Gene3D" id="3.40.30.10">
    <property type="entry name" value="Glutaredoxin"/>
    <property type="match status" value="1"/>
</dbReference>
<sequence>MITYTNKKLRFLFNLMVVLLATNFTAAQQKASKNSMSGEEIHFKTNSWKEVTAEAKRSGKTIFVDAYTSWCGPCKLLKSTTFKDKAAAAYFNKNFINYTVDMEKGEGIQLAKDWKVNSYPSLLFFSPDGKMTLKQIGYLDGKNLIELGQQAIAKK</sequence>
<dbReference type="PANTHER" id="PTHR15337">
    <property type="entry name" value="ANTERIOR GRADIENT PROTEIN-RELATED"/>
    <property type="match status" value="1"/>
</dbReference>
<name>A0ABS1FY17_9FLAO</name>
<feature type="signal peptide" evidence="2">
    <location>
        <begin position="1"/>
        <end position="26"/>
    </location>
</feature>
<keyword evidence="5" id="KW-1185">Reference proteome</keyword>
<dbReference type="SUPFAM" id="SSF52833">
    <property type="entry name" value="Thioredoxin-like"/>
    <property type="match status" value="1"/>
</dbReference>
<evidence type="ECO:0000313" key="5">
    <source>
        <dbReference type="Proteomes" id="UP000628669"/>
    </source>
</evidence>
<keyword evidence="1 2" id="KW-0732">Signal</keyword>
<reference evidence="5" key="1">
    <citation type="submission" date="2021-01" db="EMBL/GenBank/DDBJ databases">
        <title>Genome public.</title>
        <authorList>
            <person name="Liu C."/>
            <person name="Sun Q."/>
        </authorList>
    </citation>
    <scope>NUCLEOTIDE SEQUENCE [LARGE SCALE GENOMIC DNA]</scope>
    <source>
        <strain evidence="5">YIM B02567</strain>
    </source>
</reference>
<evidence type="ECO:0000259" key="3">
    <source>
        <dbReference type="PROSITE" id="PS51352"/>
    </source>
</evidence>
<proteinExistence type="predicted"/>
<organism evidence="4 5">
    <name type="scientific">Chryseobacterium paridis</name>
    <dbReference type="NCBI Taxonomy" id="2800328"/>
    <lineage>
        <taxon>Bacteria</taxon>
        <taxon>Pseudomonadati</taxon>
        <taxon>Bacteroidota</taxon>
        <taxon>Flavobacteriia</taxon>
        <taxon>Flavobacteriales</taxon>
        <taxon>Weeksellaceae</taxon>
        <taxon>Chryseobacterium group</taxon>
        <taxon>Chryseobacterium</taxon>
    </lineage>
</organism>
<protein>
    <submittedName>
        <fullName evidence="4">Thioredoxin family protein</fullName>
    </submittedName>
</protein>